<evidence type="ECO:0000259" key="5">
    <source>
        <dbReference type="PROSITE" id="PS51930"/>
    </source>
</evidence>
<dbReference type="RefSeq" id="WP_344076546.1">
    <property type="nucleotide sequence ID" value="NZ_BAAALS010000002.1"/>
</dbReference>
<comment type="similarity">
    <text evidence="1">Belongs to the bacterial microcompartments protein family. CsoS1 subfamily.</text>
</comment>
<feature type="compositionally biased region" description="Low complexity" evidence="4">
    <location>
        <begin position="103"/>
        <end position="127"/>
    </location>
</feature>
<organism evidence="6 7">
    <name type="scientific">Luedemannella helvata</name>
    <dbReference type="NCBI Taxonomy" id="349315"/>
    <lineage>
        <taxon>Bacteria</taxon>
        <taxon>Bacillati</taxon>
        <taxon>Actinomycetota</taxon>
        <taxon>Actinomycetes</taxon>
        <taxon>Micromonosporales</taxon>
        <taxon>Micromonosporaceae</taxon>
        <taxon>Luedemannella</taxon>
    </lineage>
</organism>
<evidence type="ECO:0000256" key="1">
    <source>
        <dbReference type="ARBA" id="ARBA00023780"/>
    </source>
</evidence>
<dbReference type="SMART" id="SM00877">
    <property type="entry name" value="BMC"/>
    <property type="match status" value="1"/>
</dbReference>
<dbReference type="PROSITE" id="PS51930">
    <property type="entry name" value="BMC_2"/>
    <property type="match status" value="1"/>
</dbReference>
<reference evidence="7" key="1">
    <citation type="journal article" date="2019" name="Int. J. Syst. Evol. Microbiol.">
        <title>The Global Catalogue of Microorganisms (GCM) 10K type strain sequencing project: providing services to taxonomists for standard genome sequencing and annotation.</title>
        <authorList>
            <consortium name="The Broad Institute Genomics Platform"/>
            <consortium name="The Broad Institute Genome Sequencing Center for Infectious Disease"/>
            <person name="Wu L."/>
            <person name="Ma J."/>
        </authorList>
    </citation>
    <scope>NUCLEOTIDE SEQUENCE [LARGE SCALE GENOMIC DNA]</scope>
    <source>
        <strain evidence="7">JCM 13249</strain>
    </source>
</reference>
<dbReference type="PANTHER" id="PTHR33941:SF11">
    <property type="entry name" value="BACTERIAL MICROCOMPARTMENT SHELL PROTEIN PDUJ"/>
    <property type="match status" value="1"/>
</dbReference>
<evidence type="ECO:0000313" key="7">
    <source>
        <dbReference type="Proteomes" id="UP001500655"/>
    </source>
</evidence>
<dbReference type="InterPro" id="IPR044872">
    <property type="entry name" value="CcmK/CsoS1_BMC"/>
</dbReference>
<comment type="subcellular location">
    <subcellularLocation>
        <location evidence="2">Bacterial microcompartment</location>
    </subcellularLocation>
</comment>
<dbReference type="InterPro" id="IPR037233">
    <property type="entry name" value="CcmK-like_sf"/>
</dbReference>
<feature type="compositionally biased region" description="Pro residues" evidence="4">
    <location>
        <begin position="144"/>
        <end position="166"/>
    </location>
</feature>
<sequence>MDLWHAGALGMVETRGLTASVVAIDVMAKAAEVKVIGVRRSGGGLVAVSFIGDMASVRAAVESARRAVAAIGGTVSSTVIGRPAVPATFFRGPEPSAEGEPVAEAGGPSAEDEPAAAGAEPPATGAKPGRRTGRSTAPKRRPPASGPQPPLADPPADPPSDPTQGE</sequence>
<dbReference type="InterPro" id="IPR020808">
    <property type="entry name" value="Bact_microcomp_CS"/>
</dbReference>
<dbReference type="Gene3D" id="3.30.70.1710">
    <property type="match status" value="1"/>
</dbReference>
<dbReference type="PANTHER" id="PTHR33941">
    <property type="entry name" value="PROPANEDIOL UTILIZATION PROTEIN PDUA"/>
    <property type="match status" value="1"/>
</dbReference>
<keyword evidence="7" id="KW-1185">Reference proteome</keyword>
<name>A0ABP4VUT3_9ACTN</name>
<dbReference type="PROSITE" id="PS01139">
    <property type="entry name" value="BMC_1"/>
    <property type="match status" value="1"/>
</dbReference>
<evidence type="ECO:0000313" key="6">
    <source>
        <dbReference type="EMBL" id="GAA1738272.1"/>
    </source>
</evidence>
<feature type="compositionally biased region" description="Basic residues" evidence="4">
    <location>
        <begin position="128"/>
        <end position="142"/>
    </location>
</feature>
<evidence type="ECO:0000256" key="2">
    <source>
        <dbReference type="ARBA" id="ARBA00024322"/>
    </source>
</evidence>
<dbReference type="EMBL" id="BAAALS010000002">
    <property type="protein sequence ID" value="GAA1738272.1"/>
    <property type="molecule type" value="Genomic_DNA"/>
</dbReference>
<evidence type="ECO:0000256" key="3">
    <source>
        <dbReference type="ARBA" id="ARBA00024446"/>
    </source>
</evidence>
<evidence type="ECO:0000256" key="4">
    <source>
        <dbReference type="SAM" id="MobiDB-lite"/>
    </source>
</evidence>
<accession>A0ABP4VUT3</accession>
<comment type="caution">
    <text evidence="6">The sequence shown here is derived from an EMBL/GenBank/DDBJ whole genome shotgun (WGS) entry which is preliminary data.</text>
</comment>
<protein>
    <recommendedName>
        <fullName evidence="5">BMC domain-containing protein</fullName>
    </recommendedName>
</protein>
<proteinExistence type="inferred from homology"/>
<dbReference type="CDD" id="cd07045">
    <property type="entry name" value="BMC_CcmK_like"/>
    <property type="match status" value="1"/>
</dbReference>
<dbReference type="InterPro" id="IPR050575">
    <property type="entry name" value="BMC_shell"/>
</dbReference>
<dbReference type="SUPFAM" id="SSF143414">
    <property type="entry name" value="CcmK-like"/>
    <property type="match status" value="1"/>
</dbReference>
<feature type="domain" description="BMC" evidence="5">
    <location>
        <begin position="8"/>
        <end position="92"/>
    </location>
</feature>
<dbReference type="Pfam" id="PF00936">
    <property type="entry name" value="BMC"/>
    <property type="match status" value="1"/>
</dbReference>
<dbReference type="Proteomes" id="UP001500655">
    <property type="component" value="Unassembled WGS sequence"/>
</dbReference>
<dbReference type="InterPro" id="IPR000249">
    <property type="entry name" value="BMC_dom"/>
</dbReference>
<keyword evidence="3" id="KW-1283">Bacterial microcompartment</keyword>
<feature type="region of interest" description="Disordered" evidence="4">
    <location>
        <begin position="82"/>
        <end position="166"/>
    </location>
</feature>
<gene>
    <name evidence="6" type="ORF">GCM10009681_06260</name>
</gene>